<dbReference type="InterPro" id="IPR001036">
    <property type="entry name" value="Acrflvin-R"/>
</dbReference>
<reference evidence="3" key="1">
    <citation type="journal article" date="2019" name="Int. J. Syst. Evol. Microbiol.">
        <title>The Global Catalogue of Microorganisms (GCM) 10K type strain sequencing project: providing services to taxonomists for standard genome sequencing and annotation.</title>
        <authorList>
            <consortium name="The Broad Institute Genomics Platform"/>
            <consortium name="The Broad Institute Genome Sequencing Center for Infectious Disease"/>
            <person name="Wu L."/>
            <person name="Ma J."/>
        </authorList>
    </citation>
    <scope>NUCLEOTIDE SEQUENCE [LARGE SCALE GENOMIC DNA]</scope>
    <source>
        <strain evidence="3">LMG 29894</strain>
    </source>
</reference>
<protein>
    <submittedName>
        <fullName evidence="2">Efflux RND transporter permease subunit</fullName>
    </submittedName>
</protein>
<proteinExistence type="predicted"/>
<dbReference type="InterPro" id="IPR027463">
    <property type="entry name" value="AcrB_DN_DC_subdom"/>
</dbReference>
<feature type="transmembrane region" description="Helical" evidence="1">
    <location>
        <begin position="431"/>
        <end position="451"/>
    </location>
</feature>
<feature type="transmembrane region" description="Helical" evidence="1">
    <location>
        <begin position="12"/>
        <end position="29"/>
    </location>
</feature>
<feature type="transmembrane region" description="Helical" evidence="1">
    <location>
        <begin position="360"/>
        <end position="381"/>
    </location>
</feature>
<dbReference type="Gene3D" id="3.30.70.1440">
    <property type="entry name" value="Multidrug efflux transporter AcrB pore domain"/>
    <property type="match status" value="1"/>
</dbReference>
<name>A0ABV8MVN3_9NEIS</name>
<feature type="transmembrane region" description="Helical" evidence="1">
    <location>
        <begin position="881"/>
        <end position="901"/>
    </location>
</feature>
<feature type="transmembrane region" description="Helical" evidence="1">
    <location>
        <begin position="387"/>
        <end position="411"/>
    </location>
</feature>
<keyword evidence="3" id="KW-1185">Reference proteome</keyword>
<dbReference type="RefSeq" id="WP_378166512.1">
    <property type="nucleotide sequence ID" value="NZ_JBHSBU010000001.1"/>
</dbReference>
<evidence type="ECO:0000313" key="2">
    <source>
        <dbReference type="EMBL" id="MFC4161032.1"/>
    </source>
</evidence>
<dbReference type="Pfam" id="PF00873">
    <property type="entry name" value="ACR_tran"/>
    <property type="match status" value="1"/>
</dbReference>
<feature type="transmembrane region" description="Helical" evidence="1">
    <location>
        <begin position="334"/>
        <end position="353"/>
    </location>
</feature>
<feature type="transmembrane region" description="Helical" evidence="1">
    <location>
        <begin position="952"/>
        <end position="973"/>
    </location>
</feature>
<evidence type="ECO:0000313" key="3">
    <source>
        <dbReference type="Proteomes" id="UP001595791"/>
    </source>
</evidence>
<keyword evidence="1" id="KW-0812">Transmembrane</keyword>
<dbReference type="SUPFAM" id="SSF82866">
    <property type="entry name" value="Multidrug efflux transporter AcrB transmembrane domain"/>
    <property type="match status" value="2"/>
</dbReference>
<gene>
    <name evidence="2" type="ORF">ACFOW7_16980</name>
</gene>
<organism evidence="2 3">
    <name type="scientific">Chitinimonas lacunae</name>
    <dbReference type="NCBI Taxonomy" id="1963018"/>
    <lineage>
        <taxon>Bacteria</taxon>
        <taxon>Pseudomonadati</taxon>
        <taxon>Pseudomonadota</taxon>
        <taxon>Betaproteobacteria</taxon>
        <taxon>Neisseriales</taxon>
        <taxon>Chitinibacteraceae</taxon>
        <taxon>Chitinimonas</taxon>
    </lineage>
</organism>
<dbReference type="EMBL" id="JBHSBU010000001">
    <property type="protein sequence ID" value="MFC4161032.1"/>
    <property type="molecule type" value="Genomic_DNA"/>
</dbReference>
<feature type="transmembrane region" description="Helical" evidence="1">
    <location>
        <begin position="985"/>
        <end position="1011"/>
    </location>
</feature>
<dbReference type="Gene3D" id="3.30.70.1430">
    <property type="entry name" value="Multidrug efflux transporter AcrB pore domain"/>
    <property type="match status" value="2"/>
</dbReference>
<comment type="caution">
    <text evidence="2">The sequence shown here is derived from an EMBL/GenBank/DDBJ whole genome shotgun (WGS) entry which is preliminary data.</text>
</comment>
<keyword evidence="1" id="KW-1133">Transmembrane helix</keyword>
<feature type="transmembrane region" description="Helical" evidence="1">
    <location>
        <begin position="530"/>
        <end position="547"/>
    </location>
</feature>
<feature type="transmembrane region" description="Helical" evidence="1">
    <location>
        <begin position="856"/>
        <end position="874"/>
    </location>
</feature>
<dbReference type="Proteomes" id="UP001595791">
    <property type="component" value="Unassembled WGS sequence"/>
</dbReference>
<feature type="transmembrane region" description="Helical" evidence="1">
    <location>
        <begin position="907"/>
        <end position="932"/>
    </location>
</feature>
<dbReference type="PANTHER" id="PTHR32063">
    <property type="match status" value="1"/>
</dbReference>
<sequence>MHLSELCIRRPVMTTLLSIAVVVLGLFAYRQLPIAALPSFDTPTINVSANLPGASPETMAASVATPLEKQFATIAGLNLITSTSSPGQTSITLEFDESRDIDKAAVDVQAALLRAQRSLPDDMSSPPFYRKVNPADQPILLIGMTSPALPLSALNDFAENLISPNLSTINGVAQVNVYGQKKYAVRVQIDPDRLAARNLTVAEVSAALRAANANTPVGQLEGQRQLLIIEANRQLRDAAEFSRVVVAQRPGGVVRLSDVARVEDSVQSISSGAWINGERGLVLAIQRQPDANTVAVIDAIRQVVPKLVSQMPASIRLQLYSDRSVSIREAIHDVNISLGITVALVVMVIFLFLRKLSATLIPTVTLPVSLVSTFALMAYFGHSLNNVSLLGITLAVGLVVDDAIVVLENIVRHIEKGMKPFEAAIQGAREVGFTIVSISLSLVAVFIPIFYMPGVIGRLFHEFAVVVSLAILVSALASLTLIPMLCALFLKPGSHEASAGPVSRAFERFFDGLLGLYRDSLDWALQHRRFVLVVALSTFALTAWFSIQIPKGFFPEEDIGEISVGTEAAQDIANPAMLALQRQVEAKLRANPHVAQVVSVVGGGINSNNSGRFFVTLVPKDKRPPMKAVIERMRRDTAQITGVRTFFNPIQNLRLGGRSSKSRYQYVMQSVRADELNRWAEALMRAVQTEPLLRDVTTDAQLRGLQASLRIDRDRAAELGIDMQTLRDTLYGAFGERQVATIYTPTDDYAVLMRFDNPFRSDETAFERVRVRSTSGQLVPLTSFATVERTVGPTSVNHQGQLQAVTLSFNLADGATLAQALQRIEAAKQRLGMPATVITSLGGDAAVFQQSQTSQLALLLLAVAVIYVLLGVLYESFIHPITILAGIPSAAVGALITLRLFDMELTVIATIGILMLIGIVKKNAIMMIDFAIEARRDGDSNALSAIRSACLLRFRPIIMTTLAAMMGAVPIAAGWGAGAELRQPLGLAVVGGLLFSQLITLYITPVLYLFFDSLGERVRRWRQSEPSAAS</sequence>
<dbReference type="PANTHER" id="PTHR32063:SF21">
    <property type="entry name" value="MULTIDRUG RESISTANCE PROTEIN MDTB"/>
    <property type="match status" value="1"/>
</dbReference>
<dbReference type="Gene3D" id="3.30.2090.10">
    <property type="entry name" value="Multidrug efflux transporter AcrB TolC docking domain, DN and DC subdomains"/>
    <property type="match status" value="2"/>
</dbReference>
<dbReference type="PRINTS" id="PR00702">
    <property type="entry name" value="ACRIFLAVINRP"/>
</dbReference>
<keyword evidence="1" id="KW-0472">Membrane</keyword>
<dbReference type="SUPFAM" id="SSF82693">
    <property type="entry name" value="Multidrug efflux transporter AcrB pore domain, PN1, PN2, PC1 and PC2 subdomains"/>
    <property type="match status" value="3"/>
</dbReference>
<accession>A0ABV8MVN3</accession>
<evidence type="ECO:0000256" key="1">
    <source>
        <dbReference type="SAM" id="Phobius"/>
    </source>
</evidence>
<dbReference type="SUPFAM" id="SSF82714">
    <property type="entry name" value="Multidrug efflux transporter AcrB TolC docking domain, DN and DC subdomains"/>
    <property type="match status" value="2"/>
</dbReference>
<feature type="transmembrane region" description="Helical" evidence="1">
    <location>
        <begin position="463"/>
        <end position="490"/>
    </location>
</feature>
<dbReference type="Gene3D" id="1.20.1640.10">
    <property type="entry name" value="Multidrug efflux transporter AcrB transmembrane domain"/>
    <property type="match status" value="2"/>
</dbReference>
<dbReference type="Gene3D" id="3.30.70.1320">
    <property type="entry name" value="Multidrug efflux transporter AcrB pore domain like"/>
    <property type="match status" value="1"/>
</dbReference>